<reference evidence="3" key="2">
    <citation type="journal article" date="2013" name="PLoS Genet.">
        <title>Comparative genome structure, secondary metabolite, and effector coding capacity across Cochliobolus pathogens.</title>
        <authorList>
            <person name="Condon B.J."/>
            <person name="Leng Y."/>
            <person name="Wu D."/>
            <person name="Bushley K.E."/>
            <person name="Ohm R.A."/>
            <person name="Otillar R."/>
            <person name="Martin J."/>
            <person name="Schackwitz W."/>
            <person name="Grimwood J."/>
            <person name="MohdZainudin N."/>
            <person name="Xue C."/>
            <person name="Wang R."/>
            <person name="Manning V.A."/>
            <person name="Dhillon B."/>
            <person name="Tu Z.J."/>
            <person name="Steffenson B.J."/>
            <person name="Salamov A."/>
            <person name="Sun H."/>
            <person name="Lowry S."/>
            <person name="LaButti K."/>
            <person name="Han J."/>
            <person name="Copeland A."/>
            <person name="Lindquist E."/>
            <person name="Barry K."/>
            <person name="Schmutz J."/>
            <person name="Baker S.E."/>
            <person name="Ciuffetti L.M."/>
            <person name="Grigoriev I.V."/>
            <person name="Zhong S."/>
            <person name="Turgeon B.G."/>
        </authorList>
    </citation>
    <scope>NUCLEOTIDE SEQUENCE [LARGE SCALE GENOMIC DNA]</scope>
    <source>
        <strain evidence="3">C5 / ATCC 48332 / race O</strain>
    </source>
</reference>
<protein>
    <recommendedName>
        <fullName evidence="4">F-box domain-containing protein</fullName>
    </recommendedName>
</protein>
<dbReference type="Proteomes" id="UP000016936">
    <property type="component" value="Unassembled WGS sequence"/>
</dbReference>
<proteinExistence type="predicted"/>
<gene>
    <name evidence="2" type="ORF">COCHEDRAFT_1201783</name>
</gene>
<dbReference type="AlphaFoldDB" id="M2V1P0"/>
<name>M2V1P0_COCH5</name>
<feature type="region of interest" description="Disordered" evidence="1">
    <location>
        <begin position="1"/>
        <end position="20"/>
    </location>
</feature>
<evidence type="ECO:0000313" key="2">
    <source>
        <dbReference type="EMBL" id="EMD93943.1"/>
    </source>
</evidence>
<evidence type="ECO:0000256" key="1">
    <source>
        <dbReference type="SAM" id="MobiDB-lite"/>
    </source>
</evidence>
<evidence type="ECO:0000313" key="3">
    <source>
        <dbReference type="Proteomes" id="UP000016936"/>
    </source>
</evidence>
<dbReference type="HOGENOM" id="CLU_534177_0_0_1"/>
<dbReference type="OrthoDB" id="3690364at2759"/>
<dbReference type="CDD" id="cd09917">
    <property type="entry name" value="F-box_SF"/>
    <property type="match status" value="1"/>
</dbReference>
<sequence length="505" mass="56647">MVISHIPSELQTGKSAVSSKKMPSEFAQSLLAAAETSHEPIGSSEGDVTSRRSEASLGGIPEELLLYILQHLKHQKDDLARLCRVDKRCKRISQELLYETVGGIRPHHEDAHAISRWPTLARNVRTLVYAFTDSEDKESEREVFLHVLKNGHSIRWMTLGVDLAKRDNDEPTNARDTTAGWLRLFNQAIAPSLEPRNRFTKLTHLCIKARRLASRDFPIESLSSLFRLPSLLHLQLDGFHQTTPFKSWAIPPSSSPIKELFLHRAMLDIAALSHLIISIRSLEHFEYNFHTAPWEPFATESNPLSIFPNHSWSSLGAALRHHRTCLGRLSLSDASDAEIIGTVYPEGHDFGVLGSFGEFECLHRMACPIEVFVDVDCVVDAEFLALLPPRLEAFSTIVREKEADEAAGHVALVTSLRKAIGARRLEVSVYFQYICRCQALTSQRLSDAAKRAMESGVVLFFKGGEKDQEAWVLGREIGEDEQDEDSSMEDDDDDDDETMDDGHEG</sequence>
<dbReference type="OMA" id="HEDAHAI"/>
<feature type="compositionally biased region" description="Acidic residues" evidence="1">
    <location>
        <begin position="478"/>
        <end position="499"/>
    </location>
</feature>
<keyword evidence="3" id="KW-1185">Reference proteome</keyword>
<evidence type="ECO:0008006" key="4">
    <source>
        <dbReference type="Google" id="ProtNLM"/>
    </source>
</evidence>
<feature type="compositionally biased region" description="Polar residues" evidence="1">
    <location>
        <begin position="9"/>
        <end position="18"/>
    </location>
</feature>
<feature type="region of interest" description="Disordered" evidence="1">
    <location>
        <begin position="472"/>
        <end position="505"/>
    </location>
</feature>
<organism evidence="2 3">
    <name type="scientific">Cochliobolus heterostrophus (strain C5 / ATCC 48332 / race O)</name>
    <name type="common">Southern corn leaf blight fungus</name>
    <name type="synonym">Bipolaris maydis</name>
    <dbReference type="NCBI Taxonomy" id="701091"/>
    <lineage>
        <taxon>Eukaryota</taxon>
        <taxon>Fungi</taxon>
        <taxon>Dikarya</taxon>
        <taxon>Ascomycota</taxon>
        <taxon>Pezizomycotina</taxon>
        <taxon>Dothideomycetes</taxon>
        <taxon>Pleosporomycetidae</taxon>
        <taxon>Pleosporales</taxon>
        <taxon>Pleosporineae</taxon>
        <taxon>Pleosporaceae</taxon>
        <taxon>Bipolaris</taxon>
    </lineage>
</organism>
<reference evidence="2 3" key="1">
    <citation type="journal article" date="2012" name="PLoS Pathog.">
        <title>Diverse lifestyles and strategies of plant pathogenesis encoded in the genomes of eighteen Dothideomycetes fungi.</title>
        <authorList>
            <person name="Ohm R.A."/>
            <person name="Feau N."/>
            <person name="Henrissat B."/>
            <person name="Schoch C.L."/>
            <person name="Horwitz B.A."/>
            <person name="Barry K.W."/>
            <person name="Condon B.J."/>
            <person name="Copeland A.C."/>
            <person name="Dhillon B."/>
            <person name="Glaser F."/>
            <person name="Hesse C.N."/>
            <person name="Kosti I."/>
            <person name="LaButti K."/>
            <person name="Lindquist E.A."/>
            <person name="Lucas S."/>
            <person name="Salamov A.A."/>
            <person name="Bradshaw R.E."/>
            <person name="Ciuffetti L."/>
            <person name="Hamelin R.C."/>
            <person name="Kema G.H.J."/>
            <person name="Lawrence C."/>
            <person name="Scott J.A."/>
            <person name="Spatafora J.W."/>
            <person name="Turgeon B.G."/>
            <person name="de Wit P.J.G.M."/>
            <person name="Zhong S."/>
            <person name="Goodwin S.B."/>
            <person name="Grigoriev I.V."/>
        </authorList>
    </citation>
    <scope>NUCLEOTIDE SEQUENCE [LARGE SCALE GENOMIC DNA]</scope>
    <source>
        <strain evidence="3">C5 / ATCC 48332 / race O</strain>
    </source>
</reference>
<accession>M2V1P0</accession>
<dbReference type="EMBL" id="KB445572">
    <property type="protein sequence ID" value="EMD93943.1"/>
    <property type="molecule type" value="Genomic_DNA"/>
</dbReference>